<name>A0A1I6GLX3_9EURY</name>
<feature type="coiled-coil region" evidence="7">
    <location>
        <begin position="254"/>
        <end position="284"/>
    </location>
</feature>
<dbReference type="STRING" id="555875.SAMN04488124_1242"/>
<keyword evidence="12" id="KW-1185">Reference proteome</keyword>
<dbReference type="CDD" id="cd00082">
    <property type="entry name" value="HisKA"/>
    <property type="match status" value="1"/>
</dbReference>
<dbReference type="EC" id="2.7.13.3" evidence="2"/>
<evidence type="ECO:0000256" key="7">
    <source>
        <dbReference type="SAM" id="Coils"/>
    </source>
</evidence>
<dbReference type="AlphaFoldDB" id="A0A1I6GLX3"/>
<keyword evidence="6" id="KW-0902">Two-component regulatory system</keyword>
<evidence type="ECO:0000256" key="4">
    <source>
        <dbReference type="ARBA" id="ARBA00022679"/>
    </source>
</evidence>
<dbReference type="PROSITE" id="PS50113">
    <property type="entry name" value="PAC"/>
    <property type="match status" value="1"/>
</dbReference>
<reference evidence="12" key="1">
    <citation type="submission" date="2016-10" db="EMBL/GenBank/DDBJ databases">
        <authorList>
            <person name="Varghese N."/>
            <person name="Submissions S."/>
        </authorList>
    </citation>
    <scope>NUCLEOTIDE SEQUENCE [LARGE SCALE GENOMIC DNA]</scope>
    <source>
        <strain evidence="12">CGMCC 1.8711</strain>
    </source>
</reference>
<feature type="domain" description="Histidine kinase" evidence="9">
    <location>
        <begin position="284"/>
        <end position="483"/>
    </location>
</feature>
<accession>A0A1I6GLX3</accession>
<evidence type="ECO:0000256" key="6">
    <source>
        <dbReference type="ARBA" id="ARBA00023012"/>
    </source>
</evidence>
<evidence type="ECO:0000256" key="1">
    <source>
        <dbReference type="ARBA" id="ARBA00000085"/>
    </source>
</evidence>
<dbReference type="PANTHER" id="PTHR43711">
    <property type="entry name" value="TWO-COMPONENT HISTIDINE KINASE"/>
    <property type="match status" value="1"/>
</dbReference>
<dbReference type="InterPro" id="IPR035965">
    <property type="entry name" value="PAS-like_dom_sf"/>
</dbReference>
<dbReference type="Gene3D" id="3.30.450.20">
    <property type="entry name" value="PAS domain"/>
    <property type="match status" value="1"/>
</dbReference>
<dbReference type="EMBL" id="FOYS01000002">
    <property type="protein sequence ID" value="SFR43156.1"/>
    <property type="molecule type" value="Genomic_DNA"/>
</dbReference>
<dbReference type="InterPro" id="IPR013656">
    <property type="entry name" value="PAS_4"/>
</dbReference>
<dbReference type="InterPro" id="IPR003594">
    <property type="entry name" value="HATPase_dom"/>
</dbReference>
<evidence type="ECO:0000259" key="9">
    <source>
        <dbReference type="PROSITE" id="PS50109"/>
    </source>
</evidence>
<dbReference type="SMART" id="SM00388">
    <property type="entry name" value="HisKA"/>
    <property type="match status" value="1"/>
</dbReference>
<evidence type="ECO:0000313" key="12">
    <source>
        <dbReference type="Proteomes" id="UP000243250"/>
    </source>
</evidence>
<dbReference type="PRINTS" id="PR00344">
    <property type="entry name" value="BCTRLSENSOR"/>
</dbReference>
<gene>
    <name evidence="11" type="ORF">SAMN04488124_1242</name>
</gene>
<evidence type="ECO:0000256" key="2">
    <source>
        <dbReference type="ARBA" id="ARBA00012438"/>
    </source>
</evidence>
<evidence type="ECO:0000313" key="11">
    <source>
        <dbReference type="EMBL" id="SFR43156.1"/>
    </source>
</evidence>
<dbReference type="Gene3D" id="3.30.565.10">
    <property type="entry name" value="Histidine kinase-like ATPase, C-terminal domain"/>
    <property type="match status" value="1"/>
</dbReference>
<dbReference type="OrthoDB" id="8127at2157"/>
<dbReference type="Pfam" id="PF02518">
    <property type="entry name" value="HATPase_c"/>
    <property type="match status" value="1"/>
</dbReference>
<evidence type="ECO:0000256" key="8">
    <source>
        <dbReference type="SAM" id="MobiDB-lite"/>
    </source>
</evidence>
<dbReference type="SMART" id="SM00387">
    <property type="entry name" value="HATPase_c"/>
    <property type="match status" value="1"/>
</dbReference>
<feature type="region of interest" description="Disordered" evidence="8">
    <location>
        <begin position="118"/>
        <end position="148"/>
    </location>
</feature>
<dbReference type="Pfam" id="PF00512">
    <property type="entry name" value="HisKA"/>
    <property type="match status" value="1"/>
</dbReference>
<keyword evidence="5" id="KW-0418">Kinase</keyword>
<dbReference type="PROSITE" id="PS50109">
    <property type="entry name" value="HIS_KIN"/>
    <property type="match status" value="1"/>
</dbReference>
<dbReference type="NCBIfam" id="TIGR00229">
    <property type="entry name" value="sensory_box"/>
    <property type="match status" value="1"/>
</dbReference>
<dbReference type="Proteomes" id="UP000243250">
    <property type="component" value="Unassembled WGS sequence"/>
</dbReference>
<feature type="domain" description="PAC" evidence="10">
    <location>
        <begin position="217"/>
        <end position="273"/>
    </location>
</feature>
<dbReference type="Pfam" id="PF08448">
    <property type="entry name" value="PAS_4"/>
    <property type="match status" value="1"/>
</dbReference>
<keyword evidence="3" id="KW-0597">Phosphoprotein</keyword>
<keyword evidence="4" id="KW-0808">Transferase</keyword>
<dbReference type="InterPro" id="IPR000014">
    <property type="entry name" value="PAS"/>
</dbReference>
<dbReference type="SUPFAM" id="SSF55785">
    <property type="entry name" value="PYP-like sensor domain (PAS domain)"/>
    <property type="match status" value="1"/>
</dbReference>
<comment type="catalytic activity">
    <reaction evidence="1">
        <text>ATP + protein L-histidine = ADP + protein N-phospho-L-histidine.</text>
        <dbReference type="EC" id="2.7.13.3"/>
    </reaction>
</comment>
<sequence length="491" mass="53225">MTGVQNGHPRVGVVGADDRFDSTVADELTERLSLRVERVAPATVEAESFDCLVVAGALGEIRRAAESDVTSVVALVSDPDEESIAAAFEAGATDVIPRANGAEWPLLADAVRRAVADRRAKDGRADDGRADDGRADGRADDGHDDHLGDPETILNSLFENLPVHIFVKDAERRHLRVSSAFVDDPDYLVGRRDTELGEELVSDEAAAAASEDDRRVLDGDVSILDKEEYLPSREQWNLTSKVPWHDEEGTVVGLVGVSRDITERKEAVEELERQNERLDEFASVVSHDLRNPLNVARRNLELARETGDDDRLDTVADALDRIEHIVDDVLSLARGGATVLHREPVHVADAVQEAWASVDAPDATLDVSDELGDVRCDRVRLVRLVENLLRNCVEHGHDSSEDDGPRAGPTISVGRLDDGAGFYVEDDGPGIPESEREAVFDRGYTTAKDGTGYGLAIVHDIAKAHGWQVTATTGTDGGARVEVVTWNGPSE</sequence>
<dbReference type="RefSeq" id="WP_089877999.1">
    <property type="nucleotide sequence ID" value="NZ_FOYS01000002.1"/>
</dbReference>
<dbReference type="InterPro" id="IPR036097">
    <property type="entry name" value="HisK_dim/P_sf"/>
</dbReference>
<proteinExistence type="predicted"/>
<dbReference type="Gene3D" id="1.10.287.130">
    <property type="match status" value="1"/>
</dbReference>
<dbReference type="CDD" id="cd00075">
    <property type="entry name" value="HATPase"/>
    <property type="match status" value="1"/>
</dbReference>
<evidence type="ECO:0000259" key="10">
    <source>
        <dbReference type="PROSITE" id="PS50113"/>
    </source>
</evidence>
<dbReference type="InterPro" id="IPR036890">
    <property type="entry name" value="HATPase_C_sf"/>
</dbReference>
<keyword evidence="7" id="KW-0175">Coiled coil</keyword>
<dbReference type="InterPro" id="IPR050736">
    <property type="entry name" value="Sensor_HK_Regulatory"/>
</dbReference>
<dbReference type="InterPro" id="IPR000700">
    <property type="entry name" value="PAS-assoc_C"/>
</dbReference>
<dbReference type="InterPro" id="IPR003661">
    <property type="entry name" value="HisK_dim/P_dom"/>
</dbReference>
<dbReference type="PANTHER" id="PTHR43711:SF1">
    <property type="entry name" value="HISTIDINE KINASE 1"/>
    <property type="match status" value="1"/>
</dbReference>
<dbReference type="GO" id="GO:0000155">
    <property type="term" value="F:phosphorelay sensor kinase activity"/>
    <property type="evidence" value="ECO:0007669"/>
    <property type="project" value="InterPro"/>
</dbReference>
<protein>
    <recommendedName>
        <fullName evidence="2">histidine kinase</fullName>
        <ecNumber evidence="2">2.7.13.3</ecNumber>
    </recommendedName>
</protein>
<dbReference type="InterPro" id="IPR005467">
    <property type="entry name" value="His_kinase_dom"/>
</dbReference>
<dbReference type="InterPro" id="IPR004358">
    <property type="entry name" value="Sig_transdc_His_kin-like_C"/>
</dbReference>
<evidence type="ECO:0000256" key="5">
    <source>
        <dbReference type="ARBA" id="ARBA00022777"/>
    </source>
</evidence>
<evidence type="ECO:0000256" key="3">
    <source>
        <dbReference type="ARBA" id="ARBA00022553"/>
    </source>
</evidence>
<dbReference type="SUPFAM" id="SSF55874">
    <property type="entry name" value="ATPase domain of HSP90 chaperone/DNA topoisomerase II/histidine kinase"/>
    <property type="match status" value="1"/>
</dbReference>
<organism evidence="11 12">
    <name type="scientific">Halogeometricum limi</name>
    <dbReference type="NCBI Taxonomy" id="555875"/>
    <lineage>
        <taxon>Archaea</taxon>
        <taxon>Methanobacteriati</taxon>
        <taxon>Methanobacteriota</taxon>
        <taxon>Stenosarchaea group</taxon>
        <taxon>Halobacteria</taxon>
        <taxon>Halobacteriales</taxon>
        <taxon>Haloferacaceae</taxon>
        <taxon>Halogeometricum</taxon>
    </lineage>
</organism>
<dbReference type="SUPFAM" id="SSF47384">
    <property type="entry name" value="Homodimeric domain of signal transducing histidine kinase"/>
    <property type="match status" value="1"/>
</dbReference>